<comment type="caution">
    <text evidence="2">The sequence shown here is derived from an EMBL/GenBank/DDBJ whole genome shotgun (WGS) entry which is preliminary data.</text>
</comment>
<accession>A0ABN2H3F9</accession>
<dbReference type="EMBL" id="BAAANY010000010">
    <property type="protein sequence ID" value="GAA1681336.1"/>
    <property type="molecule type" value="Genomic_DNA"/>
</dbReference>
<organism evidence="2 3">
    <name type="scientific">Fodinicola feengrottensis</name>
    <dbReference type="NCBI Taxonomy" id="435914"/>
    <lineage>
        <taxon>Bacteria</taxon>
        <taxon>Bacillati</taxon>
        <taxon>Actinomycetota</taxon>
        <taxon>Actinomycetes</taxon>
        <taxon>Mycobacteriales</taxon>
        <taxon>Fodinicola</taxon>
    </lineage>
</organism>
<protein>
    <submittedName>
        <fullName evidence="2">Uncharacterized protein</fullName>
    </submittedName>
</protein>
<feature type="compositionally biased region" description="Low complexity" evidence="1">
    <location>
        <begin position="69"/>
        <end position="79"/>
    </location>
</feature>
<name>A0ABN2H3F9_9ACTN</name>
<evidence type="ECO:0000256" key="1">
    <source>
        <dbReference type="SAM" id="MobiDB-lite"/>
    </source>
</evidence>
<proteinExistence type="predicted"/>
<dbReference type="Proteomes" id="UP001500618">
    <property type="component" value="Unassembled WGS sequence"/>
</dbReference>
<sequence length="79" mass="8550">MAKPATNIYSHFRTHTADLGITFVRPDRKNEKHRFGDPGGIRQLIESVLTPPKANSPWNDTAPEPPTASAPASANDSSP</sequence>
<reference evidence="2 3" key="1">
    <citation type="journal article" date="2019" name="Int. J. Syst. Evol. Microbiol.">
        <title>The Global Catalogue of Microorganisms (GCM) 10K type strain sequencing project: providing services to taxonomists for standard genome sequencing and annotation.</title>
        <authorList>
            <consortium name="The Broad Institute Genomics Platform"/>
            <consortium name="The Broad Institute Genome Sequencing Center for Infectious Disease"/>
            <person name="Wu L."/>
            <person name="Ma J."/>
        </authorList>
    </citation>
    <scope>NUCLEOTIDE SEQUENCE [LARGE SCALE GENOMIC DNA]</scope>
    <source>
        <strain evidence="2 3">JCM 14718</strain>
    </source>
</reference>
<gene>
    <name evidence="2" type="ORF">GCM10009765_33060</name>
</gene>
<feature type="region of interest" description="Disordered" evidence="1">
    <location>
        <begin position="49"/>
        <end position="79"/>
    </location>
</feature>
<keyword evidence="3" id="KW-1185">Reference proteome</keyword>
<evidence type="ECO:0000313" key="2">
    <source>
        <dbReference type="EMBL" id="GAA1681336.1"/>
    </source>
</evidence>
<evidence type="ECO:0000313" key="3">
    <source>
        <dbReference type="Proteomes" id="UP001500618"/>
    </source>
</evidence>